<dbReference type="Proteomes" id="UP001485043">
    <property type="component" value="Unassembled WGS sequence"/>
</dbReference>
<dbReference type="InterPro" id="IPR000523">
    <property type="entry name" value="Mg_chelatse_chII-like_cat_dom"/>
</dbReference>
<evidence type="ECO:0000256" key="10">
    <source>
        <dbReference type="ARBA" id="ARBA00023171"/>
    </source>
</evidence>
<keyword evidence="6 14" id="KW-0067">ATP-binding</keyword>
<evidence type="ECO:0000256" key="7">
    <source>
        <dbReference type="ARBA" id="ARBA00023015"/>
    </source>
</evidence>
<evidence type="ECO:0000256" key="15">
    <source>
        <dbReference type="SAM" id="MobiDB-lite"/>
    </source>
</evidence>
<evidence type="ECO:0000256" key="8">
    <source>
        <dbReference type="ARBA" id="ARBA00023125"/>
    </source>
</evidence>
<feature type="region of interest" description="Disordered" evidence="15">
    <location>
        <begin position="568"/>
        <end position="588"/>
    </location>
</feature>
<dbReference type="GO" id="GO:0016851">
    <property type="term" value="F:magnesium chelatase activity"/>
    <property type="evidence" value="ECO:0007669"/>
    <property type="project" value="UniProtKB-UniRule"/>
</dbReference>
<evidence type="ECO:0000256" key="9">
    <source>
        <dbReference type="ARBA" id="ARBA00023163"/>
    </source>
</evidence>
<keyword evidence="11" id="KW-0539">Nucleus</keyword>
<dbReference type="FunFam" id="3.40.50.300:FF:000601">
    <property type="entry name" value="Mg-protoporphyrin IX chelatase"/>
    <property type="match status" value="1"/>
</dbReference>
<evidence type="ECO:0000256" key="16">
    <source>
        <dbReference type="SAM" id="Phobius"/>
    </source>
</evidence>
<evidence type="ECO:0000256" key="14">
    <source>
        <dbReference type="RuleBase" id="RU362087"/>
    </source>
</evidence>
<comment type="catalytic activity">
    <reaction evidence="13 14">
        <text>protoporphyrin IX + Mg(2+) + ATP + H2O = Mg-protoporphyrin IX + ADP + phosphate + 3 H(+)</text>
        <dbReference type="Rhea" id="RHEA:13961"/>
        <dbReference type="ChEBI" id="CHEBI:15377"/>
        <dbReference type="ChEBI" id="CHEBI:15378"/>
        <dbReference type="ChEBI" id="CHEBI:18420"/>
        <dbReference type="ChEBI" id="CHEBI:30616"/>
        <dbReference type="ChEBI" id="CHEBI:43474"/>
        <dbReference type="ChEBI" id="CHEBI:57306"/>
        <dbReference type="ChEBI" id="CHEBI:60492"/>
        <dbReference type="ChEBI" id="CHEBI:456216"/>
        <dbReference type="EC" id="6.6.1.1"/>
    </reaction>
</comment>
<dbReference type="EC" id="6.6.1.1" evidence="14"/>
<dbReference type="InterPro" id="IPR003593">
    <property type="entry name" value="AAA+_ATPase"/>
</dbReference>
<evidence type="ECO:0000256" key="3">
    <source>
        <dbReference type="ARBA" id="ARBA00022531"/>
    </source>
</evidence>
<keyword evidence="16" id="KW-0812">Transmembrane</keyword>
<dbReference type="InterPro" id="IPR003340">
    <property type="entry name" value="B3_DNA-bd"/>
</dbReference>
<evidence type="ECO:0000256" key="11">
    <source>
        <dbReference type="ARBA" id="ARBA00023242"/>
    </source>
</evidence>
<evidence type="ECO:0000256" key="4">
    <source>
        <dbReference type="ARBA" id="ARBA00022598"/>
    </source>
</evidence>
<dbReference type="GO" id="GO:0015979">
    <property type="term" value="P:photosynthesis"/>
    <property type="evidence" value="ECO:0007669"/>
    <property type="project" value="UniProtKB-UniRule"/>
</dbReference>
<feature type="compositionally biased region" description="Low complexity" evidence="15">
    <location>
        <begin position="568"/>
        <end position="577"/>
    </location>
</feature>
<evidence type="ECO:0000313" key="20">
    <source>
        <dbReference type="Proteomes" id="UP001485043"/>
    </source>
</evidence>
<dbReference type="Pfam" id="PF01078">
    <property type="entry name" value="Mg_chelatase"/>
    <property type="match status" value="1"/>
</dbReference>
<keyword evidence="20" id="KW-1185">Reference proteome</keyword>
<feature type="domain" description="TF-B3" evidence="18">
    <location>
        <begin position="457"/>
        <end position="557"/>
    </location>
</feature>
<keyword evidence="8" id="KW-0238">DNA-binding</keyword>
<organism evidence="19 20">
    <name type="scientific">Apatococcus fuscideae</name>
    <dbReference type="NCBI Taxonomy" id="2026836"/>
    <lineage>
        <taxon>Eukaryota</taxon>
        <taxon>Viridiplantae</taxon>
        <taxon>Chlorophyta</taxon>
        <taxon>core chlorophytes</taxon>
        <taxon>Trebouxiophyceae</taxon>
        <taxon>Chlorellales</taxon>
        <taxon>Chlorellaceae</taxon>
        <taxon>Apatococcus</taxon>
    </lineage>
</organism>
<evidence type="ECO:0000256" key="1">
    <source>
        <dbReference type="ARBA" id="ARBA00005173"/>
    </source>
</evidence>
<dbReference type="InterPro" id="IPR011775">
    <property type="entry name" value="Mg_chelatase_ATPase-isu"/>
</dbReference>
<dbReference type="EMBL" id="JALJOV010000693">
    <property type="protein sequence ID" value="KAK9861841.1"/>
    <property type="molecule type" value="Genomic_DNA"/>
</dbReference>
<dbReference type="InterPro" id="IPR045006">
    <property type="entry name" value="CHLI-like"/>
</dbReference>
<comment type="subunit">
    <text evidence="14">The magnesium chelatase complex is a heterotrimer consisting of subunits CHLI, CHLD, AND CHLH.</text>
</comment>
<keyword evidence="3 14" id="KW-0602">Photosynthesis</keyword>
<comment type="similarity">
    <text evidence="2 14">Belongs to the Mg-chelatase subunits D/I family.</text>
</comment>
<dbReference type="SUPFAM" id="SSF101936">
    <property type="entry name" value="DNA-binding pseudobarrel domain"/>
    <property type="match status" value="1"/>
</dbReference>
<keyword evidence="16" id="KW-1133">Transmembrane helix</keyword>
<dbReference type="Pfam" id="PF17863">
    <property type="entry name" value="AAA_lid_2"/>
    <property type="match status" value="1"/>
</dbReference>
<dbReference type="InterPro" id="IPR027417">
    <property type="entry name" value="P-loop_NTPase"/>
</dbReference>
<dbReference type="PANTHER" id="PTHR32039">
    <property type="entry name" value="MAGNESIUM-CHELATASE SUBUNIT CHLI"/>
    <property type="match status" value="1"/>
</dbReference>
<evidence type="ECO:0000256" key="5">
    <source>
        <dbReference type="ARBA" id="ARBA00022741"/>
    </source>
</evidence>
<dbReference type="Pfam" id="PF02362">
    <property type="entry name" value="B3"/>
    <property type="match status" value="1"/>
</dbReference>
<protein>
    <recommendedName>
        <fullName evidence="14">Mg-protoporphyrin IX chelatase</fullName>
        <ecNumber evidence="14">6.6.1.1</ecNumber>
    </recommendedName>
</protein>
<evidence type="ECO:0000256" key="6">
    <source>
        <dbReference type="ARBA" id="ARBA00022840"/>
    </source>
</evidence>
<gene>
    <name evidence="19" type="ORF">WJX84_003681</name>
</gene>
<evidence type="ECO:0000259" key="18">
    <source>
        <dbReference type="SMART" id="SM01019"/>
    </source>
</evidence>
<evidence type="ECO:0000259" key="17">
    <source>
        <dbReference type="SMART" id="SM00382"/>
    </source>
</evidence>
<comment type="subcellular location">
    <subcellularLocation>
        <location evidence="14">Plastid</location>
        <location evidence="14">Chloroplast</location>
    </subcellularLocation>
</comment>
<accession>A0AAW1SZD1</accession>
<evidence type="ECO:0000313" key="19">
    <source>
        <dbReference type="EMBL" id="KAK9861841.1"/>
    </source>
</evidence>
<feature type="transmembrane region" description="Helical" evidence="16">
    <location>
        <begin position="40"/>
        <end position="62"/>
    </location>
</feature>
<comment type="activity regulation">
    <text evidence="14">Redox regulation; active in reducing conditions, inactive in oxidizing conditions.</text>
</comment>
<comment type="caution">
    <text evidence="19">The sequence shown here is derived from an EMBL/GenBank/DDBJ whole genome shotgun (WGS) entry which is preliminary data.</text>
</comment>
<evidence type="ECO:0000256" key="12">
    <source>
        <dbReference type="ARBA" id="ARBA00038576"/>
    </source>
</evidence>
<dbReference type="InterPro" id="IPR041628">
    <property type="entry name" value="ChlI/MoxR_AAA_lid"/>
</dbReference>
<dbReference type="GO" id="GO:0005524">
    <property type="term" value="F:ATP binding"/>
    <property type="evidence" value="ECO:0007669"/>
    <property type="project" value="UniProtKB-UniRule"/>
</dbReference>
<dbReference type="Gene3D" id="3.40.50.300">
    <property type="entry name" value="P-loop containing nucleotide triphosphate hydrolases"/>
    <property type="match status" value="1"/>
</dbReference>
<dbReference type="SMART" id="SM01019">
    <property type="entry name" value="B3"/>
    <property type="match status" value="1"/>
</dbReference>
<evidence type="ECO:0000256" key="2">
    <source>
        <dbReference type="ARBA" id="ARBA00005799"/>
    </source>
</evidence>
<dbReference type="Gene3D" id="1.10.8.80">
    <property type="entry name" value="Magnesium chelatase subunit I, C-Terminal domain"/>
    <property type="match status" value="1"/>
</dbReference>
<keyword evidence="9" id="KW-0804">Transcription</keyword>
<dbReference type="NCBIfam" id="TIGR02030">
    <property type="entry name" value="BchI-ChlI"/>
    <property type="match status" value="1"/>
</dbReference>
<sequence>MVSHKGLQSAKTYLRGEVYAGVTEVFSAVNREKNIRFAKLVFLLLSFVLIIYRLIMLFVHYLEGAGSALRATPAAQAVVDAEPADLKRRKKLPAMPFVKIVGQEEMKLALLLNVVDPRIGGVLIMGDRGTGKSVAVRSLAELLPSIDVVADDPFNSSPTDASLMGQDVLARGRAGEDLPVTQAPTPLVELPLGATEDRICGTIDIERALQEGIKAFEPGLLARCNRGILYVDEVNLLDDGIVDLILDSAAGGVNTVEREGISVVHPAKFIMIGSGNPQEGELRPQLLDRFGLSVQVFTLGDIKQRTTLVLDRLLFEQDPDGFCADAEAEQEALRARIRKAQQALPNIKITPEVRLRISEACSLLDVDGIRGDIVTNRTAAALAAYEERDEVTLEDVSRIIGLCLGHRLRKDPLAEIDGGSKAMATGNTEPPSDSKRDDDAVPGVGKSLSELGASLLFEKVLTTSDANGQGRIVVPKVHAEAHLPSLDFCNGVEVPAEDTTGEPHTFKFRYWINNSSRMYLLEGTQKIQSKYSVKIGDVLTFARGSDSKLLVSGRPGTKADHARRNQAAGAAKANAAGVEKVRGRPRGKSVRTRLAPDGYYFAPLKDGVFRAVPEGLSQEASKVMVQNGHWTVILNCAGELYQAFFESQEAALEAFNASGAIQ</sequence>
<dbReference type="GO" id="GO:0009570">
    <property type="term" value="C:chloroplast stroma"/>
    <property type="evidence" value="ECO:0007669"/>
    <property type="project" value="TreeGrafter"/>
</dbReference>
<dbReference type="PANTHER" id="PTHR32039:SF9">
    <property type="entry name" value="MAGNESIUM-CHELATASE SUBUNIT CHLI-2, CHLOROPLASTIC"/>
    <property type="match status" value="1"/>
</dbReference>
<name>A0AAW1SZD1_9CHLO</name>
<evidence type="ECO:0000256" key="13">
    <source>
        <dbReference type="ARBA" id="ARBA00048693"/>
    </source>
</evidence>
<comment type="pathway">
    <text evidence="1 14">Porphyrin-containing compound metabolism; chlorophyll biosynthesis.</text>
</comment>
<dbReference type="InterPro" id="IPR015300">
    <property type="entry name" value="DNA-bd_pseudobarrel_sf"/>
</dbReference>
<keyword evidence="4 14" id="KW-0436">Ligase</keyword>
<feature type="region of interest" description="Disordered" evidence="15">
    <location>
        <begin position="417"/>
        <end position="443"/>
    </location>
</feature>
<dbReference type="AlphaFoldDB" id="A0AAW1SZD1"/>
<dbReference type="CDD" id="cd10017">
    <property type="entry name" value="B3_DNA"/>
    <property type="match status" value="1"/>
</dbReference>
<dbReference type="Gene3D" id="2.40.330.10">
    <property type="entry name" value="DNA-binding pseudobarrel domain"/>
    <property type="match status" value="1"/>
</dbReference>
<dbReference type="SUPFAM" id="SSF52540">
    <property type="entry name" value="P-loop containing nucleoside triphosphate hydrolases"/>
    <property type="match status" value="1"/>
</dbReference>
<proteinExistence type="inferred from homology"/>
<keyword evidence="7" id="KW-0805">Transcription regulation</keyword>
<keyword evidence="5 14" id="KW-0547">Nucleotide-binding</keyword>
<keyword evidence="10 14" id="KW-0149">Chlorophyll biosynthesis</keyword>
<keyword evidence="14" id="KW-0934">Plastid</keyword>
<comment type="function">
    <text evidence="14">Involved in chlorophyll biosynthesis. Catalyzes the insertion of magnesium ion into protoporphyrin IX to yield Mg-protoporphyrin IX.</text>
</comment>
<keyword evidence="16" id="KW-0472">Membrane</keyword>
<feature type="domain" description="AAA+ ATPase" evidence="17">
    <location>
        <begin position="118"/>
        <end position="301"/>
    </location>
</feature>
<dbReference type="SMART" id="SM00382">
    <property type="entry name" value="AAA"/>
    <property type="match status" value="1"/>
</dbReference>
<keyword evidence="14" id="KW-0150">Chloroplast</keyword>
<dbReference type="GO" id="GO:0015995">
    <property type="term" value="P:chlorophyll biosynthetic process"/>
    <property type="evidence" value="ECO:0007669"/>
    <property type="project" value="UniProtKB-KW"/>
</dbReference>
<dbReference type="GO" id="GO:0003677">
    <property type="term" value="F:DNA binding"/>
    <property type="evidence" value="ECO:0007669"/>
    <property type="project" value="UniProtKB-KW"/>
</dbReference>
<reference evidence="19 20" key="1">
    <citation type="journal article" date="2024" name="Nat. Commun.">
        <title>Phylogenomics reveals the evolutionary origins of lichenization in chlorophyte algae.</title>
        <authorList>
            <person name="Puginier C."/>
            <person name="Libourel C."/>
            <person name="Otte J."/>
            <person name="Skaloud P."/>
            <person name="Haon M."/>
            <person name="Grisel S."/>
            <person name="Petersen M."/>
            <person name="Berrin J.G."/>
            <person name="Delaux P.M."/>
            <person name="Dal Grande F."/>
            <person name="Keller J."/>
        </authorList>
    </citation>
    <scope>NUCLEOTIDE SEQUENCE [LARGE SCALE GENOMIC DNA]</scope>
    <source>
        <strain evidence="19 20">SAG 2523</strain>
    </source>
</reference>
<comment type="subunit">
    <text evidence="12">The magnesium chelatase complex is a heterotrimer consisting of subunits CHLI, CHLD and CHLH.</text>
</comment>